<gene>
    <name evidence="1" type="ORF">EJ08DRAFT_529646</name>
</gene>
<evidence type="ECO:0000313" key="1">
    <source>
        <dbReference type="EMBL" id="KAF2420707.1"/>
    </source>
</evidence>
<accession>A0A9P4NGI4</accession>
<dbReference type="InterPro" id="IPR029063">
    <property type="entry name" value="SAM-dependent_MTases_sf"/>
</dbReference>
<name>A0A9P4NGI4_9PEZI</name>
<proteinExistence type="predicted"/>
<dbReference type="EMBL" id="MU007107">
    <property type="protein sequence ID" value="KAF2420707.1"/>
    <property type="molecule type" value="Genomic_DNA"/>
</dbReference>
<evidence type="ECO:0008006" key="3">
    <source>
        <dbReference type="Google" id="ProtNLM"/>
    </source>
</evidence>
<dbReference type="AlphaFoldDB" id="A0A9P4NGI4"/>
<protein>
    <recommendedName>
        <fullName evidence="3">Class I SAM-dependent methyltransferase</fullName>
    </recommendedName>
</protein>
<dbReference type="Proteomes" id="UP000800235">
    <property type="component" value="Unassembled WGS sequence"/>
</dbReference>
<reference evidence="1" key="1">
    <citation type="journal article" date="2020" name="Stud. Mycol.">
        <title>101 Dothideomycetes genomes: a test case for predicting lifestyles and emergence of pathogens.</title>
        <authorList>
            <person name="Haridas S."/>
            <person name="Albert R."/>
            <person name="Binder M."/>
            <person name="Bloem J."/>
            <person name="Labutti K."/>
            <person name="Salamov A."/>
            <person name="Andreopoulos B."/>
            <person name="Baker S."/>
            <person name="Barry K."/>
            <person name="Bills G."/>
            <person name="Bluhm B."/>
            <person name="Cannon C."/>
            <person name="Castanera R."/>
            <person name="Culley D."/>
            <person name="Daum C."/>
            <person name="Ezra D."/>
            <person name="Gonzalez J."/>
            <person name="Henrissat B."/>
            <person name="Kuo A."/>
            <person name="Liang C."/>
            <person name="Lipzen A."/>
            <person name="Lutzoni F."/>
            <person name="Magnuson J."/>
            <person name="Mondo S."/>
            <person name="Nolan M."/>
            <person name="Ohm R."/>
            <person name="Pangilinan J."/>
            <person name="Park H.-J."/>
            <person name="Ramirez L."/>
            <person name="Alfaro M."/>
            <person name="Sun H."/>
            <person name="Tritt A."/>
            <person name="Yoshinaga Y."/>
            <person name="Zwiers L.-H."/>
            <person name="Turgeon B."/>
            <person name="Goodwin S."/>
            <person name="Spatafora J."/>
            <person name="Crous P."/>
            <person name="Grigoriev I."/>
        </authorList>
    </citation>
    <scope>NUCLEOTIDE SEQUENCE</scope>
    <source>
        <strain evidence="1">CBS 130266</strain>
    </source>
</reference>
<organism evidence="1 2">
    <name type="scientific">Tothia fuscella</name>
    <dbReference type="NCBI Taxonomy" id="1048955"/>
    <lineage>
        <taxon>Eukaryota</taxon>
        <taxon>Fungi</taxon>
        <taxon>Dikarya</taxon>
        <taxon>Ascomycota</taxon>
        <taxon>Pezizomycotina</taxon>
        <taxon>Dothideomycetes</taxon>
        <taxon>Pleosporomycetidae</taxon>
        <taxon>Venturiales</taxon>
        <taxon>Cylindrosympodiaceae</taxon>
        <taxon>Tothia</taxon>
    </lineage>
</organism>
<dbReference type="SUPFAM" id="SSF53335">
    <property type="entry name" value="S-adenosyl-L-methionine-dependent methyltransferases"/>
    <property type="match status" value="1"/>
</dbReference>
<dbReference type="OrthoDB" id="2014201at2759"/>
<sequence length="67" mass="7335">MQAKNSGKLKVVKAFSSGALLQLRHTHAKFDFIYIDGSHVALDVLSDAVPCWPMLDVGGMLAFDESR</sequence>
<evidence type="ECO:0000313" key="2">
    <source>
        <dbReference type="Proteomes" id="UP000800235"/>
    </source>
</evidence>
<comment type="caution">
    <text evidence="1">The sequence shown here is derived from an EMBL/GenBank/DDBJ whole genome shotgun (WGS) entry which is preliminary data.</text>
</comment>
<keyword evidence="2" id="KW-1185">Reference proteome</keyword>
<dbReference type="Gene3D" id="3.40.50.150">
    <property type="entry name" value="Vaccinia Virus protein VP39"/>
    <property type="match status" value="1"/>
</dbReference>
<dbReference type="Pfam" id="PF13578">
    <property type="entry name" value="Methyltransf_24"/>
    <property type="match status" value="1"/>
</dbReference>